<dbReference type="Gene3D" id="3.40.50.2000">
    <property type="entry name" value="Glycogen Phosphorylase B"/>
    <property type="match status" value="2"/>
</dbReference>
<evidence type="ECO:0000313" key="3">
    <source>
        <dbReference type="Proteomes" id="UP000053354"/>
    </source>
</evidence>
<reference evidence="2" key="1">
    <citation type="submission" date="2016-10" db="EMBL/GenBank/DDBJ databases">
        <authorList>
            <person name="See-Too W.S."/>
        </authorList>
    </citation>
    <scope>NUCLEOTIDE SEQUENCE</scope>
    <source>
        <strain evidence="2">L10.15</strain>
    </source>
</reference>
<dbReference type="OrthoDB" id="9811902at2"/>
<dbReference type="Proteomes" id="UP000053354">
    <property type="component" value="Chromosome"/>
</dbReference>
<organism evidence="2 3">
    <name type="scientific">Planococcus versutus</name>
    <dbReference type="NCBI Taxonomy" id="1302659"/>
    <lineage>
        <taxon>Bacteria</taxon>
        <taxon>Bacillati</taxon>
        <taxon>Bacillota</taxon>
        <taxon>Bacilli</taxon>
        <taxon>Bacillales</taxon>
        <taxon>Caryophanaceae</taxon>
        <taxon>Planococcus</taxon>
    </lineage>
</organism>
<dbReference type="KEGG" id="pll:I858_011140"/>
<dbReference type="SUPFAM" id="SSF53756">
    <property type="entry name" value="UDP-Glycosyltransferase/glycogen phosphorylase"/>
    <property type="match status" value="1"/>
</dbReference>
<feature type="domain" description="Glycosyl transferase family 1" evidence="1">
    <location>
        <begin position="212"/>
        <end position="383"/>
    </location>
</feature>
<accession>A0A1B1S2Y3</accession>
<protein>
    <submittedName>
        <fullName evidence="2">Glycosyltransferase WbuB</fullName>
    </submittedName>
</protein>
<dbReference type="EMBL" id="CP016540">
    <property type="protein sequence ID" value="ANU27542.1"/>
    <property type="molecule type" value="Genomic_DNA"/>
</dbReference>
<evidence type="ECO:0000259" key="1">
    <source>
        <dbReference type="Pfam" id="PF00534"/>
    </source>
</evidence>
<keyword evidence="3" id="KW-1185">Reference proteome</keyword>
<dbReference type="Pfam" id="PF00534">
    <property type="entry name" value="Glycos_transf_1"/>
    <property type="match status" value="1"/>
</dbReference>
<dbReference type="GO" id="GO:0016757">
    <property type="term" value="F:glycosyltransferase activity"/>
    <property type="evidence" value="ECO:0007669"/>
    <property type="project" value="InterPro"/>
</dbReference>
<dbReference type="AlphaFoldDB" id="A0A1B1S2Y3"/>
<name>A0A1B1S2Y3_9BACL</name>
<dbReference type="InterPro" id="IPR001296">
    <property type="entry name" value="Glyco_trans_1"/>
</dbReference>
<proteinExistence type="predicted"/>
<dbReference type="RefSeq" id="WP_049695178.1">
    <property type="nucleotide sequence ID" value="NZ_CP016540.2"/>
</dbReference>
<dbReference type="PANTHER" id="PTHR12526">
    <property type="entry name" value="GLYCOSYLTRANSFERASE"/>
    <property type="match status" value="1"/>
</dbReference>
<dbReference type="STRING" id="1302659.I858_011140"/>
<evidence type="ECO:0000313" key="2">
    <source>
        <dbReference type="EMBL" id="ANU27542.1"/>
    </source>
</evidence>
<dbReference type="CDD" id="cd03794">
    <property type="entry name" value="GT4_WbuB-like"/>
    <property type="match status" value="1"/>
</dbReference>
<gene>
    <name evidence="2" type="ORF">I858_011140</name>
</gene>
<sequence length="403" mass="47057">MNVLFLTLLDFKTVEENGIYTDLMREFIKSDHNVYIISPTEKRKNEKTHLIYDENCTILKLQIGNIQKTNLIEKGISTFTLEKKYTTAIDKYFRQIKFDLVLYSTPPITLQKAVEYVKKRDNALSYLLLKDIFPQNAVDLGIIKKNGIHRILYSVLRNKEKKLYMTSDYIGCMSEANKVFLLKHNPYLQNERIELCPNSIDPSYTEISESAKEKIREKYKIPNNKTIFIYGGNLGKPQGVDFLIECLESNKKNRDAHFIIVGSGTEYYKLEKYFEVNKLQNAQLFSQMPKTDYEVLANSCDVGLIFLDKRFTIPNFPSRLLSYMQASMPVLATTDVNTDIGEVIEEGQFGYWCESNNVEIFNQKIECFYQKEARDILGKNARQYLENNYTAKHSYEIIMRHFK</sequence>
<dbReference type="PANTHER" id="PTHR12526:SF609">
    <property type="entry name" value="LIPOPOLYSACCHARIDE BIOSYNTHESIS PROTEIN"/>
    <property type="match status" value="1"/>
</dbReference>